<feature type="domain" description="Uracil-DNA glycosylase-like" evidence="1">
    <location>
        <begin position="20"/>
        <end position="174"/>
    </location>
</feature>
<dbReference type="InterPro" id="IPR005122">
    <property type="entry name" value="Uracil-DNA_glycosylase-like"/>
</dbReference>
<keyword evidence="2" id="KW-0326">Glycosidase</keyword>
<dbReference type="InterPro" id="IPR036895">
    <property type="entry name" value="Uracil-DNA_glycosylase-like_sf"/>
</dbReference>
<evidence type="ECO:0000259" key="1">
    <source>
        <dbReference type="SMART" id="SM00986"/>
    </source>
</evidence>
<dbReference type="CDD" id="cd10032">
    <property type="entry name" value="UDG-F6_HDG"/>
    <property type="match status" value="1"/>
</dbReference>
<accession>A0ABU9DP67</accession>
<comment type="caution">
    <text evidence="2">The sequence shown here is derived from an EMBL/GenBank/DDBJ whole genome shotgun (WGS) entry which is preliminary data.</text>
</comment>
<dbReference type="SUPFAM" id="SSF52141">
    <property type="entry name" value="Uracil-DNA glycosylase-like"/>
    <property type="match status" value="1"/>
</dbReference>
<organism evidence="2 3">
    <name type="scientific">Paenibacillus filicis</name>
    <dbReference type="NCBI Taxonomy" id="669464"/>
    <lineage>
        <taxon>Bacteria</taxon>
        <taxon>Bacillati</taxon>
        <taxon>Bacillota</taxon>
        <taxon>Bacilli</taxon>
        <taxon>Bacillales</taxon>
        <taxon>Paenibacillaceae</taxon>
        <taxon>Paenibacillus</taxon>
    </lineage>
</organism>
<evidence type="ECO:0000313" key="3">
    <source>
        <dbReference type="Proteomes" id="UP001469365"/>
    </source>
</evidence>
<dbReference type="Gene3D" id="3.40.470.10">
    <property type="entry name" value="Uracil-DNA glycosylase-like domain"/>
    <property type="match status" value="1"/>
</dbReference>
<dbReference type="Pfam" id="PF03167">
    <property type="entry name" value="UDG"/>
    <property type="match status" value="1"/>
</dbReference>
<keyword evidence="3" id="KW-1185">Reference proteome</keyword>
<dbReference type="EMBL" id="JBBPCC010000016">
    <property type="protein sequence ID" value="MEK8130671.1"/>
    <property type="molecule type" value="Genomic_DNA"/>
</dbReference>
<dbReference type="GO" id="GO:0033958">
    <property type="term" value="F:DNA-deoxyinosine glycosylase activity"/>
    <property type="evidence" value="ECO:0007669"/>
    <property type="project" value="UniProtKB-EC"/>
</dbReference>
<sequence length="185" mass="20830">MTNQISTGEEFNKIKVGFGPLIHDSSRILILGSMPGEASLQAGQYYGHPRNMFWRLLYTLLDGGEVEADYETRLRFAASRGIAMWDVLRACEREGSLDSAIRKPEANAFQELFERYPRVDYVFFNGSAAAELYRKHVRPSLAVPDPLHYATLPSSSPARAMSVEAKLAGWSLLREAWLASQREET</sequence>
<keyword evidence="2" id="KW-0378">Hydrolase</keyword>
<dbReference type="NCBIfam" id="TIGR04274">
    <property type="entry name" value="hypoxanDNAglyco"/>
    <property type="match status" value="1"/>
</dbReference>
<reference evidence="2 3" key="1">
    <citation type="submission" date="2024-04" db="EMBL/GenBank/DDBJ databases">
        <title>draft genome sequnece of Paenibacillus filicis.</title>
        <authorList>
            <person name="Kim D.-U."/>
        </authorList>
    </citation>
    <scope>NUCLEOTIDE SEQUENCE [LARGE SCALE GENOMIC DNA]</scope>
    <source>
        <strain evidence="2 3">KACC14197</strain>
    </source>
</reference>
<dbReference type="RefSeq" id="WP_341417811.1">
    <property type="nucleotide sequence ID" value="NZ_JBBPCC010000016.1"/>
</dbReference>
<name>A0ABU9DP67_9BACL</name>
<evidence type="ECO:0000313" key="2">
    <source>
        <dbReference type="EMBL" id="MEK8130671.1"/>
    </source>
</evidence>
<dbReference type="InterPro" id="IPR026353">
    <property type="entry name" value="Hypoxan-DNA_Glyclase"/>
</dbReference>
<gene>
    <name evidence="2" type="ORF">WMW72_22445</name>
</gene>
<protein>
    <submittedName>
        <fullName evidence="2">DNA-deoxyinosine glycosylase</fullName>
        <ecNumber evidence="2">3.2.2.15</ecNumber>
    </submittedName>
</protein>
<dbReference type="SMART" id="SM00986">
    <property type="entry name" value="UDG"/>
    <property type="match status" value="1"/>
</dbReference>
<proteinExistence type="predicted"/>
<dbReference type="SMART" id="SM00987">
    <property type="entry name" value="UreE_C"/>
    <property type="match status" value="1"/>
</dbReference>
<dbReference type="Proteomes" id="UP001469365">
    <property type="component" value="Unassembled WGS sequence"/>
</dbReference>
<dbReference type="EC" id="3.2.2.15" evidence="2"/>